<protein>
    <submittedName>
        <fullName evidence="2">Uncharacterized protein</fullName>
    </submittedName>
</protein>
<sequence>MAPLKAARLPCPQGGLLARAKTPRHERRETAFCPSWRGVDGEGELPKMRVGSGRSVQASGRRIDGRVRVVSFGARGDERDREASFTNISVALLLINNASRWPHLIVGKAFASDKGLLVAFASFRSVEKISNKPPLRWVGSLDSNFETAVACLPHRPEIEDGPVSDAVAFVAGNDPYGLFALGPFLMTITKIRILPAMRLTDVLRAYIFQVQTLSMSDKSLPQAGIFPPATIARPHHARDAAQTPGDEQRNDRDRSRPLLSCKDFTGTDAFQLMRWRGWHFDGPGGPSFPLPNPSLSARLGKKAMTSSYVLLSFAGSRTGEGLH</sequence>
<accession>A0A9Q8WH18</accession>
<dbReference type="RefSeq" id="XP_049143948.1">
    <property type="nucleotide sequence ID" value="XM_049286805.1"/>
</dbReference>
<dbReference type="EMBL" id="CP019476">
    <property type="protein sequence ID" value="UQC82325.1"/>
    <property type="molecule type" value="Genomic_DNA"/>
</dbReference>
<dbReference type="KEGG" id="clup:CLUP02_07812"/>
<evidence type="ECO:0000256" key="1">
    <source>
        <dbReference type="SAM" id="MobiDB-lite"/>
    </source>
</evidence>
<reference evidence="2" key="1">
    <citation type="journal article" date="2021" name="Mol. Plant Microbe Interact.">
        <title>Complete Genome Sequence of the Plant-Pathogenic Fungus Colletotrichum lupini.</title>
        <authorList>
            <person name="Baroncelli R."/>
            <person name="Pensec F."/>
            <person name="Da Lio D."/>
            <person name="Boufleur T."/>
            <person name="Vicente I."/>
            <person name="Sarrocco S."/>
            <person name="Picot A."/>
            <person name="Baraldi E."/>
            <person name="Sukno S."/>
            <person name="Thon M."/>
            <person name="Le Floch G."/>
        </authorList>
    </citation>
    <scope>NUCLEOTIDE SEQUENCE</scope>
    <source>
        <strain evidence="2">IMI 504893</strain>
    </source>
</reference>
<dbReference type="Proteomes" id="UP000830671">
    <property type="component" value="Chromosome 4"/>
</dbReference>
<name>A0A9Q8WH18_9PEZI</name>
<evidence type="ECO:0000313" key="3">
    <source>
        <dbReference type="Proteomes" id="UP000830671"/>
    </source>
</evidence>
<keyword evidence="3" id="KW-1185">Reference proteome</keyword>
<organism evidence="2 3">
    <name type="scientific">Colletotrichum lupini</name>
    <dbReference type="NCBI Taxonomy" id="145971"/>
    <lineage>
        <taxon>Eukaryota</taxon>
        <taxon>Fungi</taxon>
        <taxon>Dikarya</taxon>
        <taxon>Ascomycota</taxon>
        <taxon>Pezizomycotina</taxon>
        <taxon>Sordariomycetes</taxon>
        <taxon>Hypocreomycetidae</taxon>
        <taxon>Glomerellales</taxon>
        <taxon>Glomerellaceae</taxon>
        <taxon>Colletotrichum</taxon>
        <taxon>Colletotrichum acutatum species complex</taxon>
    </lineage>
</organism>
<evidence type="ECO:0000313" key="2">
    <source>
        <dbReference type="EMBL" id="UQC82325.1"/>
    </source>
</evidence>
<gene>
    <name evidence="2" type="ORF">CLUP02_07812</name>
</gene>
<proteinExistence type="predicted"/>
<feature type="compositionally biased region" description="Basic and acidic residues" evidence="1">
    <location>
        <begin position="246"/>
        <end position="256"/>
    </location>
</feature>
<dbReference type="GeneID" id="73341815"/>
<dbReference type="AlphaFoldDB" id="A0A9Q8WH18"/>
<feature type="region of interest" description="Disordered" evidence="1">
    <location>
        <begin position="235"/>
        <end position="259"/>
    </location>
</feature>